<name>A0A183TYL3_TOXCA</name>
<keyword evidence="2" id="KW-0812">Transmembrane</keyword>
<keyword evidence="2" id="KW-0472">Membrane</keyword>
<feature type="signal peptide" evidence="3">
    <location>
        <begin position="1"/>
        <end position="27"/>
    </location>
</feature>
<organism evidence="5 6">
    <name type="scientific">Toxocara canis</name>
    <name type="common">Canine roundworm</name>
    <dbReference type="NCBI Taxonomy" id="6265"/>
    <lineage>
        <taxon>Eukaryota</taxon>
        <taxon>Metazoa</taxon>
        <taxon>Ecdysozoa</taxon>
        <taxon>Nematoda</taxon>
        <taxon>Chromadorea</taxon>
        <taxon>Rhabditida</taxon>
        <taxon>Spirurina</taxon>
        <taxon>Ascaridomorpha</taxon>
        <taxon>Ascaridoidea</taxon>
        <taxon>Toxocaridae</taxon>
        <taxon>Toxocara</taxon>
    </lineage>
</organism>
<accession>A0A183TYL3</accession>
<sequence>MRAVFMRIQFWYILAFAIVLSPSSSLALLGNDIGRHNVEVRRRHNPYFTSAKAAAKYEEVREEIGDQLAVGEDDKVEHEEIIAPEVVRKRIKRDATETTTLSDLEQALALEGIANNATNCSIEFNCGDQGPSREKIGALVIGLSAAILVVLLAIVVINCFTLKIYLSEQQERKAAQMASSKSVENASARAGGGHSPQHRSLHGSSTFHTSYEKSSGSSELPFEVSIDPRSFLLRSRRHQGVSRNTLPKGRDHRCPFCSVHSVASEPGSVEHVECCGNDYLKDSDAMRKTSSTRANVENVERGTQTSPLAEDNFEEVDLNHADSVR</sequence>
<dbReference type="EMBL" id="UYWY01000959">
    <property type="protein sequence ID" value="VDM25984.1"/>
    <property type="molecule type" value="Genomic_DNA"/>
</dbReference>
<evidence type="ECO:0000313" key="6">
    <source>
        <dbReference type="WBParaSite" id="TCNE_0000133201-mRNA-1"/>
    </source>
</evidence>
<keyword evidence="5" id="KW-1185">Reference proteome</keyword>
<evidence type="ECO:0000256" key="1">
    <source>
        <dbReference type="SAM" id="MobiDB-lite"/>
    </source>
</evidence>
<feature type="compositionally biased region" description="Polar residues" evidence="1">
    <location>
        <begin position="288"/>
        <end position="307"/>
    </location>
</feature>
<protein>
    <submittedName>
        <fullName evidence="6">Transmembrane protein</fullName>
    </submittedName>
</protein>
<feature type="transmembrane region" description="Helical" evidence="2">
    <location>
        <begin position="136"/>
        <end position="166"/>
    </location>
</feature>
<evidence type="ECO:0000313" key="4">
    <source>
        <dbReference type="EMBL" id="VDM25984.1"/>
    </source>
</evidence>
<evidence type="ECO:0000256" key="2">
    <source>
        <dbReference type="SAM" id="Phobius"/>
    </source>
</evidence>
<proteinExistence type="predicted"/>
<gene>
    <name evidence="4" type="ORF">TCNE_LOCUS1333</name>
</gene>
<feature type="chain" id="PRO_5044552897" evidence="3">
    <location>
        <begin position="28"/>
        <end position="325"/>
    </location>
</feature>
<keyword evidence="2" id="KW-1133">Transmembrane helix</keyword>
<feature type="region of interest" description="Disordered" evidence="1">
    <location>
        <begin position="177"/>
        <end position="220"/>
    </location>
</feature>
<feature type="compositionally biased region" description="Polar residues" evidence="1">
    <location>
        <begin position="202"/>
        <end position="218"/>
    </location>
</feature>
<dbReference type="Proteomes" id="UP000050794">
    <property type="component" value="Unassembled WGS sequence"/>
</dbReference>
<feature type="region of interest" description="Disordered" evidence="1">
    <location>
        <begin position="286"/>
        <end position="325"/>
    </location>
</feature>
<evidence type="ECO:0000256" key="3">
    <source>
        <dbReference type="SAM" id="SignalP"/>
    </source>
</evidence>
<reference evidence="6" key="1">
    <citation type="submission" date="2016-06" db="UniProtKB">
        <authorList>
            <consortium name="WormBaseParasite"/>
        </authorList>
    </citation>
    <scope>IDENTIFICATION</scope>
</reference>
<evidence type="ECO:0000313" key="5">
    <source>
        <dbReference type="Proteomes" id="UP000050794"/>
    </source>
</evidence>
<dbReference type="WBParaSite" id="TCNE_0000133201-mRNA-1">
    <property type="protein sequence ID" value="TCNE_0000133201-mRNA-1"/>
    <property type="gene ID" value="TCNE_0000133201"/>
</dbReference>
<reference evidence="4 5" key="2">
    <citation type="submission" date="2018-11" db="EMBL/GenBank/DDBJ databases">
        <authorList>
            <consortium name="Pathogen Informatics"/>
        </authorList>
    </citation>
    <scope>NUCLEOTIDE SEQUENCE [LARGE SCALE GENOMIC DNA]</scope>
</reference>
<keyword evidence="3" id="KW-0732">Signal</keyword>
<dbReference type="AlphaFoldDB" id="A0A183TYL3"/>